<evidence type="ECO:0000313" key="1">
    <source>
        <dbReference type="EMBL" id="EAJ9198279.1"/>
    </source>
</evidence>
<reference evidence="1 2" key="1">
    <citation type="submission" date="2018-05" db="EMBL/GenBank/DDBJ databases">
        <authorList>
            <consortium name="PulseNet: The National Subtyping Network for Foodborne Disease Surveillance"/>
            <person name="Tarr C.L."/>
            <person name="Trees E."/>
            <person name="Katz L.S."/>
            <person name="Carleton-Romer H.A."/>
            <person name="Stroika S."/>
            <person name="Kucerova Z."/>
            <person name="Roache K.F."/>
            <person name="Sabol A.L."/>
            <person name="Besser J."/>
            <person name="Gerner-Smidt P."/>
        </authorList>
    </citation>
    <scope>NUCLEOTIDE SEQUENCE [LARGE SCALE GENOMIC DNA]</scope>
    <source>
        <strain evidence="1 2">PNUSAC001435</strain>
    </source>
</reference>
<accession>A0A1T1ZR63</accession>
<organism evidence="1 2">
    <name type="scientific">Campylobacter coli</name>
    <dbReference type="NCBI Taxonomy" id="195"/>
    <lineage>
        <taxon>Bacteria</taxon>
        <taxon>Pseudomonadati</taxon>
        <taxon>Campylobacterota</taxon>
        <taxon>Epsilonproteobacteria</taxon>
        <taxon>Campylobacterales</taxon>
        <taxon>Campylobacteraceae</taxon>
        <taxon>Campylobacter</taxon>
    </lineage>
</organism>
<gene>
    <name evidence="1" type="ORF">BZ274_08950</name>
</gene>
<proteinExistence type="predicted"/>
<dbReference type="Pfam" id="PF01554">
    <property type="entry name" value="MatE"/>
    <property type="match status" value="2"/>
</dbReference>
<dbReference type="EMBL" id="AACBVJ010000028">
    <property type="protein sequence ID" value="EAJ9198279.1"/>
    <property type="molecule type" value="Genomic_DNA"/>
</dbReference>
<dbReference type="GO" id="GO:0015297">
    <property type="term" value="F:antiporter activity"/>
    <property type="evidence" value="ECO:0007669"/>
    <property type="project" value="InterPro"/>
</dbReference>
<dbReference type="RefSeq" id="WP_038833679.1">
    <property type="nucleotide sequence ID" value="NZ_FBLC01000029.1"/>
</dbReference>
<dbReference type="PANTHER" id="PTHR42925">
    <property type="entry name" value="MULTIDRUG AND TOXIN EFFLUX PROTEIN MATE FAMILY"/>
    <property type="match status" value="1"/>
</dbReference>
<dbReference type="CDD" id="cd13134">
    <property type="entry name" value="MATE_like_8"/>
    <property type="match status" value="1"/>
</dbReference>
<dbReference type="InterPro" id="IPR047135">
    <property type="entry name" value="YsiQ"/>
</dbReference>
<evidence type="ECO:0000313" key="2">
    <source>
        <dbReference type="Proteomes" id="UP000382436"/>
    </source>
</evidence>
<dbReference type="InterPro" id="IPR002528">
    <property type="entry name" value="MATE_fam"/>
</dbReference>
<sequence>MAKKQLSLTKLSVPIFWDLLSKYLTIIINTAMVSHYSNSLVGAMGAGNLIADLFITIFSFLSVGCSVVIAQAIGARDLVLARKVIHQSLFLNALLGFVCAVFIVWQGELLLRLANIPEEKLQDGIIYLRMLGICLFFDALGIVLAAIIRVYNMAYWVMFIGFLMDIIVIIGNFYALHFTQSELLGVGLSNLVARFVAVAALLIILFYKLKIHLKIQEMIRLEKAVVKKVLNIGGFSAGENLLWIVQYFIAFSFVAKLGSNNDSVQTIYFQISMLIMLIGQAISIANEIIVGKLVGAKYQNIAYKHAWNALYLSVIASAFVAVLNFVFKDFTMDLLDLKPELRELMLPLFTLSIFLEISRTFNIVMVNALRASGDAKFPFFSGLVFMMGVSLPVGYVLCFHFGLGILGVWIGFCADEFLRGLVNAYRWKSKKWQGKALV</sequence>
<dbReference type="GO" id="GO:0042910">
    <property type="term" value="F:xenobiotic transmembrane transporter activity"/>
    <property type="evidence" value="ECO:0007669"/>
    <property type="project" value="InterPro"/>
</dbReference>
<name>A0A1T1ZR63_CAMCO</name>
<dbReference type="Proteomes" id="UP000382436">
    <property type="component" value="Unassembled WGS sequence"/>
</dbReference>
<dbReference type="PANTHER" id="PTHR42925:SF2">
    <property type="entry name" value="NA+ DRIVEN MULTIDRUG EFFLUX PUMP"/>
    <property type="match status" value="1"/>
</dbReference>
<dbReference type="GO" id="GO:0016020">
    <property type="term" value="C:membrane"/>
    <property type="evidence" value="ECO:0007669"/>
    <property type="project" value="InterPro"/>
</dbReference>
<protein>
    <submittedName>
        <fullName evidence="1">MATE family efflux transporter</fullName>
    </submittedName>
</protein>
<dbReference type="AlphaFoldDB" id="A0A1T1ZR63"/>
<comment type="caution">
    <text evidence="1">The sequence shown here is derived from an EMBL/GenBank/DDBJ whole genome shotgun (WGS) entry which is preliminary data.</text>
</comment>